<evidence type="ECO:0000313" key="2">
    <source>
        <dbReference type="EMBL" id="GFS40465.1"/>
    </source>
</evidence>
<dbReference type="Proteomes" id="UP000585474">
    <property type="component" value="Unassembled WGS sequence"/>
</dbReference>
<protein>
    <submittedName>
        <fullName evidence="2">Uncharacterized protein</fullName>
    </submittedName>
</protein>
<name>A0A7J0DS72_9ERIC</name>
<dbReference type="EMBL" id="BJWL01000350">
    <property type="protein sequence ID" value="GFS40465.1"/>
    <property type="molecule type" value="Genomic_DNA"/>
</dbReference>
<comment type="caution">
    <text evidence="2">The sequence shown here is derived from an EMBL/GenBank/DDBJ whole genome shotgun (WGS) entry which is preliminary data.</text>
</comment>
<gene>
    <name evidence="2" type="ORF">Acr_00g0068720</name>
</gene>
<organism evidence="2 3">
    <name type="scientific">Actinidia rufa</name>
    <dbReference type="NCBI Taxonomy" id="165716"/>
    <lineage>
        <taxon>Eukaryota</taxon>
        <taxon>Viridiplantae</taxon>
        <taxon>Streptophyta</taxon>
        <taxon>Embryophyta</taxon>
        <taxon>Tracheophyta</taxon>
        <taxon>Spermatophyta</taxon>
        <taxon>Magnoliopsida</taxon>
        <taxon>eudicotyledons</taxon>
        <taxon>Gunneridae</taxon>
        <taxon>Pentapetalae</taxon>
        <taxon>asterids</taxon>
        <taxon>Ericales</taxon>
        <taxon>Actinidiaceae</taxon>
        <taxon>Actinidia</taxon>
    </lineage>
</organism>
<accession>A0A7J0DS72</accession>
<keyword evidence="3" id="KW-1185">Reference proteome</keyword>
<proteinExistence type="predicted"/>
<evidence type="ECO:0000256" key="1">
    <source>
        <dbReference type="SAM" id="MobiDB-lite"/>
    </source>
</evidence>
<dbReference type="AlphaFoldDB" id="A0A7J0DS72"/>
<evidence type="ECO:0000313" key="3">
    <source>
        <dbReference type="Proteomes" id="UP000585474"/>
    </source>
</evidence>
<feature type="region of interest" description="Disordered" evidence="1">
    <location>
        <begin position="1"/>
        <end position="34"/>
    </location>
</feature>
<reference evidence="3" key="1">
    <citation type="submission" date="2019-07" db="EMBL/GenBank/DDBJ databases">
        <title>De Novo Assembly of kiwifruit Actinidia rufa.</title>
        <authorList>
            <person name="Sugita-Konishi S."/>
            <person name="Sato K."/>
            <person name="Mori E."/>
            <person name="Abe Y."/>
            <person name="Kisaki G."/>
            <person name="Hamano K."/>
            <person name="Suezawa K."/>
            <person name="Otani M."/>
            <person name="Fukuda T."/>
            <person name="Manabe T."/>
            <person name="Gomi K."/>
            <person name="Tabuchi M."/>
            <person name="Akimitsu K."/>
            <person name="Kataoka I."/>
        </authorList>
    </citation>
    <scope>NUCLEOTIDE SEQUENCE [LARGE SCALE GENOMIC DNA]</scope>
    <source>
        <strain evidence="3">cv. Fuchu</strain>
    </source>
</reference>
<sequence>MTNEVNQLPLSPLEESPPRDELPNQGKILEGSKTRIPREGETILSARKGKFFALDYAVMSFSGKDNDASGDGTVAALGDKGVSCPPPETNIPRVKAPRDGSVEYIGTINKEWRRILTLILDLTILRLLLWGKVQDPLGLGQFSPSSSSDSRLESWISLTKISKKVEESKASTSSIKGMVFLEKGPRDKSSNFLAKRLNMMSSRRKKTIPPIEAKKPKPNRVESMGIMCPAAPGEGTLKKPGKVLEVGVSAMASDAMAKKILVGVILPNKKEKVNKLSLDQVATKFFHNLGQRIVLGSSLTIRRLLAEFDEREQKAAEEMAKLRDDQEPIIEELAKMEMVVADLRRKKSSNLEVYH</sequence>